<reference evidence="2" key="1">
    <citation type="journal article" date="2014" name="Front. Microbiol.">
        <title>High frequency of phylogenetically diverse reductive dehalogenase-homologous genes in deep subseafloor sedimentary metagenomes.</title>
        <authorList>
            <person name="Kawai M."/>
            <person name="Futagami T."/>
            <person name="Toyoda A."/>
            <person name="Takaki Y."/>
            <person name="Nishi S."/>
            <person name="Hori S."/>
            <person name="Arai W."/>
            <person name="Tsubouchi T."/>
            <person name="Morono Y."/>
            <person name="Uchiyama I."/>
            <person name="Ito T."/>
            <person name="Fujiyama A."/>
            <person name="Inagaki F."/>
            <person name="Takami H."/>
        </authorList>
    </citation>
    <scope>NUCLEOTIDE SEQUENCE</scope>
    <source>
        <strain evidence="2">Expedition CK06-06</strain>
    </source>
</reference>
<keyword evidence="1" id="KW-0812">Transmembrane</keyword>
<evidence type="ECO:0000313" key="2">
    <source>
        <dbReference type="EMBL" id="GAI54592.1"/>
    </source>
</evidence>
<protein>
    <submittedName>
        <fullName evidence="2">Uncharacterized protein</fullName>
    </submittedName>
</protein>
<feature type="transmembrane region" description="Helical" evidence="1">
    <location>
        <begin position="39"/>
        <end position="56"/>
    </location>
</feature>
<name>X1PE71_9ZZZZ</name>
<proteinExistence type="predicted"/>
<accession>X1PE71</accession>
<evidence type="ECO:0000256" key="1">
    <source>
        <dbReference type="SAM" id="Phobius"/>
    </source>
</evidence>
<keyword evidence="1" id="KW-0472">Membrane</keyword>
<gene>
    <name evidence="2" type="ORF">S06H3_58413</name>
</gene>
<feature type="non-terminal residue" evidence="2">
    <location>
        <position position="1"/>
    </location>
</feature>
<sequence length="65" mass="7669">YLDAVNSDLKYFSGDDYIKYSSGRLQPVLDTLRRIKDKGIWLEITTLIIFYCSLIYDKIQLRIGF</sequence>
<dbReference type="AlphaFoldDB" id="X1PE71"/>
<keyword evidence="1" id="KW-1133">Transmembrane helix</keyword>
<comment type="caution">
    <text evidence="2">The sequence shown here is derived from an EMBL/GenBank/DDBJ whole genome shotgun (WGS) entry which is preliminary data.</text>
</comment>
<dbReference type="EMBL" id="BARV01037810">
    <property type="protein sequence ID" value="GAI54592.1"/>
    <property type="molecule type" value="Genomic_DNA"/>
</dbReference>
<organism evidence="2">
    <name type="scientific">marine sediment metagenome</name>
    <dbReference type="NCBI Taxonomy" id="412755"/>
    <lineage>
        <taxon>unclassified sequences</taxon>
        <taxon>metagenomes</taxon>
        <taxon>ecological metagenomes</taxon>
    </lineage>
</organism>